<organism evidence="1 2">
    <name type="scientific">Oryza meyeriana var. granulata</name>
    <dbReference type="NCBI Taxonomy" id="110450"/>
    <lineage>
        <taxon>Eukaryota</taxon>
        <taxon>Viridiplantae</taxon>
        <taxon>Streptophyta</taxon>
        <taxon>Embryophyta</taxon>
        <taxon>Tracheophyta</taxon>
        <taxon>Spermatophyta</taxon>
        <taxon>Magnoliopsida</taxon>
        <taxon>Liliopsida</taxon>
        <taxon>Poales</taxon>
        <taxon>Poaceae</taxon>
        <taxon>BOP clade</taxon>
        <taxon>Oryzoideae</taxon>
        <taxon>Oryzeae</taxon>
        <taxon>Oryzinae</taxon>
        <taxon>Oryza</taxon>
        <taxon>Oryza meyeriana</taxon>
    </lineage>
</organism>
<keyword evidence="2" id="KW-1185">Reference proteome</keyword>
<accession>A0A6G1DI85</accession>
<evidence type="ECO:0000313" key="1">
    <source>
        <dbReference type="EMBL" id="KAF0912187.1"/>
    </source>
</evidence>
<evidence type="ECO:0000313" key="2">
    <source>
        <dbReference type="Proteomes" id="UP000479710"/>
    </source>
</evidence>
<gene>
    <name evidence="1" type="ORF">E2562_013069</name>
</gene>
<dbReference type="EMBL" id="SPHZ02000006">
    <property type="protein sequence ID" value="KAF0912187.1"/>
    <property type="molecule type" value="Genomic_DNA"/>
</dbReference>
<proteinExistence type="predicted"/>
<comment type="caution">
    <text evidence="1">The sequence shown here is derived from an EMBL/GenBank/DDBJ whole genome shotgun (WGS) entry which is preliminary data.</text>
</comment>
<dbReference type="Proteomes" id="UP000479710">
    <property type="component" value="Unassembled WGS sequence"/>
</dbReference>
<sequence length="131" mass="14059">MLRGHVCPPSAAATAERAPYTDEWPKEVPYLVVVSAGCALVPCRQLVPRKGIFVDVVHENREAGVTAVAGDLGAKEAIEELMSCGRKGMEKSSTAGSSSAISITVIVFFSVCALGDRSLPEEEKKEKKRRK</sequence>
<protein>
    <submittedName>
        <fullName evidence="1">Uncharacterized protein</fullName>
    </submittedName>
</protein>
<name>A0A6G1DI85_9ORYZ</name>
<reference evidence="1 2" key="1">
    <citation type="submission" date="2019-11" db="EMBL/GenBank/DDBJ databases">
        <title>Whole genome sequence of Oryza granulata.</title>
        <authorList>
            <person name="Li W."/>
        </authorList>
    </citation>
    <scope>NUCLEOTIDE SEQUENCE [LARGE SCALE GENOMIC DNA]</scope>
    <source>
        <strain evidence="2">cv. Menghai</strain>
        <tissue evidence="1">Leaf</tissue>
    </source>
</reference>
<dbReference type="AlphaFoldDB" id="A0A6G1DI85"/>